<dbReference type="Proteomes" id="UP000663836">
    <property type="component" value="Unassembled WGS sequence"/>
</dbReference>
<protein>
    <submittedName>
        <fullName evidence="1">Uncharacterized protein</fullName>
    </submittedName>
</protein>
<comment type="caution">
    <text evidence="1">The sequence shown here is derived from an EMBL/GenBank/DDBJ whole genome shotgun (WGS) entry which is preliminary data.</text>
</comment>
<evidence type="ECO:0000313" key="2">
    <source>
        <dbReference type="Proteomes" id="UP000663836"/>
    </source>
</evidence>
<reference evidence="1" key="1">
    <citation type="submission" date="2021-02" db="EMBL/GenBank/DDBJ databases">
        <authorList>
            <person name="Nowell W R."/>
        </authorList>
    </citation>
    <scope>NUCLEOTIDE SEQUENCE</scope>
</reference>
<evidence type="ECO:0000313" key="1">
    <source>
        <dbReference type="EMBL" id="CAF3911372.1"/>
    </source>
</evidence>
<dbReference type="EMBL" id="CAJOBD010002838">
    <property type="protein sequence ID" value="CAF3911372.1"/>
    <property type="molecule type" value="Genomic_DNA"/>
</dbReference>
<proteinExistence type="predicted"/>
<accession>A0A819IFV4</accession>
<sequence length="137" mass="15364">MVEATASSTDVTQAKSPAISFINSNKGKLLLNLLQEDDNETTPDFTDEDYESDLSDDDKCFDILLNTLNSCLVLCPNLIVERQREHESLNNIIIIDNLTKVDQGNLLSWLTEPDAVDQFAVQSDDSKTKKQRSMLIL</sequence>
<organism evidence="1 2">
    <name type="scientific">Rotaria sordida</name>
    <dbReference type="NCBI Taxonomy" id="392033"/>
    <lineage>
        <taxon>Eukaryota</taxon>
        <taxon>Metazoa</taxon>
        <taxon>Spiralia</taxon>
        <taxon>Gnathifera</taxon>
        <taxon>Rotifera</taxon>
        <taxon>Eurotatoria</taxon>
        <taxon>Bdelloidea</taxon>
        <taxon>Philodinida</taxon>
        <taxon>Philodinidae</taxon>
        <taxon>Rotaria</taxon>
    </lineage>
</organism>
<name>A0A819IFV4_9BILA</name>
<dbReference type="AlphaFoldDB" id="A0A819IFV4"/>
<gene>
    <name evidence="1" type="ORF">JBS370_LOCUS21419</name>
</gene>